<evidence type="ECO:0000313" key="2">
    <source>
        <dbReference type="Proteomes" id="UP000202282"/>
    </source>
</evidence>
<dbReference type="RefSeq" id="YP_009168449.1">
    <property type="nucleotide sequence ID" value="NC_027988.2"/>
</dbReference>
<protein>
    <submittedName>
        <fullName evidence="1">Uncharacterized protein</fullName>
    </submittedName>
</protein>
<organism evidence="1 2">
    <name type="scientific">Citrobacter phage CVT22</name>
    <dbReference type="NCBI Taxonomy" id="1622234"/>
    <lineage>
        <taxon>Viruses</taxon>
        <taxon>Duplodnaviria</taxon>
        <taxon>Heunggongvirae</taxon>
        <taxon>Uroviricota</taxon>
        <taxon>Caudoviricetes</taxon>
        <taxon>Zobellviridae</taxon>
        <taxon>Citrovirus</taxon>
        <taxon>Citrovirus coptotermitis</taxon>
    </lineage>
</organism>
<dbReference type="Proteomes" id="UP000202282">
    <property type="component" value="Segment"/>
</dbReference>
<evidence type="ECO:0000313" key="1">
    <source>
        <dbReference type="EMBL" id="AJT60770.1"/>
    </source>
</evidence>
<reference evidence="1 2" key="1">
    <citation type="journal article" date="2015" name="Genome Announc.">
        <title>Complete Genome Sequence of Citrobacter Phage CVT22 Isolated from the Gut of the Formosan Subterranean Termite, Coptotermes formosanus Shiraki.</title>
        <authorList>
            <person name="Tikhe C.V."/>
            <person name="Martin T.M."/>
            <person name="Gissendanner C.R."/>
            <person name="Husseneder C."/>
        </authorList>
    </citation>
    <scope>NUCLEOTIDE SEQUENCE [LARGE SCALE GENOMIC DNA]</scope>
</reference>
<dbReference type="GeneID" id="26040392"/>
<keyword evidence="2" id="KW-1185">Reference proteome</keyword>
<dbReference type="EMBL" id="KP774835">
    <property type="protein sequence ID" value="AJT60770.1"/>
    <property type="molecule type" value="Genomic_DNA"/>
</dbReference>
<sequence>MTQFVIGDRVEINAKGFRKYGKFIGIKGGFGNPECEGIVTCTSGYIKVDWEDGTHNSYIADTLDLIITSLENK</sequence>
<name>A0A0R5ZWS0_9CAUD</name>
<accession>A0A0R5ZWS0</accession>
<proteinExistence type="predicted"/>
<dbReference type="KEGG" id="vg:26040392"/>